<gene>
    <name evidence="1" type="ORF">GCM10009416_05680</name>
</gene>
<evidence type="ECO:0000313" key="2">
    <source>
        <dbReference type="Proteomes" id="UP001501588"/>
    </source>
</evidence>
<sequence>MAAESHHARGLAEVFGLDEGEEATLCEIPYRGAQPMPPAEPLVYRFYGLVLVYGTI</sequence>
<protein>
    <submittedName>
        <fullName evidence="1">Uncharacterized protein</fullName>
    </submittedName>
</protein>
<organism evidence="1 2">
    <name type="scientific">Craurococcus roseus</name>
    <dbReference type="NCBI Taxonomy" id="77585"/>
    <lineage>
        <taxon>Bacteria</taxon>
        <taxon>Pseudomonadati</taxon>
        <taxon>Pseudomonadota</taxon>
        <taxon>Alphaproteobacteria</taxon>
        <taxon>Acetobacterales</taxon>
        <taxon>Acetobacteraceae</taxon>
        <taxon>Craurococcus</taxon>
    </lineage>
</organism>
<accession>A0ABP3PLM1</accession>
<comment type="caution">
    <text evidence="1">The sequence shown here is derived from an EMBL/GenBank/DDBJ whole genome shotgun (WGS) entry which is preliminary data.</text>
</comment>
<evidence type="ECO:0000313" key="1">
    <source>
        <dbReference type="EMBL" id="GAA0569990.1"/>
    </source>
</evidence>
<keyword evidence="2" id="KW-1185">Reference proteome</keyword>
<proteinExistence type="predicted"/>
<name>A0ABP3PLM1_9PROT</name>
<dbReference type="Proteomes" id="UP001501588">
    <property type="component" value="Unassembled WGS sequence"/>
</dbReference>
<dbReference type="EMBL" id="BAAAFZ010000007">
    <property type="protein sequence ID" value="GAA0569990.1"/>
    <property type="molecule type" value="Genomic_DNA"/>
</dbReference>
<reference evidence="2" key="1">
    <citation type="journal article" date="2019" name="Int. J. Syst. Evol. Microbiol.">
        <title>The Global Catalogue of Microorganisms (GCM) 10K type strain sequencing project: providing services to taxonomists for standard genome sequencing and annotation.</title>
        <authorList>
            <consortium name="The Broad Institute Genomics Platform"/>
            <consortium name="The Broad Institute Genome Sequencing Center for Infectious Disease"/>
            <person name="Wu L."/>
            <person name="Ma J."/>
        </authorList>
    </citation>
    <scope>NUCLEOTIDE SEQUENCE [LARGE SCALE GENOMIC DNA]</scope>
    <source>
        <strain evidence="2">JCM 9933</strain>
    </source>
</reference>